<evidence type="ECO:0000259" key="8">
    <source>
        <dbReference type="Pfam" id="PF02706"/>
    </source>
</evidence>
<feature type="domain" description="Polysaccharide chain length determinant N-terminal" evidence="8">
    <location>
        <begin position="2"/>
        <end position="92"/>
    </location>
</feature>
<organism evidence="9 10">
    <name type="scientific">Paenibacillus darwinianus</name>
    <dbReference type="NCBI Taxonomy" id="1380763"/>
    <lineage>
        <taxon>Bacteria</taxon>
        <taxon>Bacillati</taxon>
        <taxon>Bacillota</taxon>
        <taxon>Bacilli</taxon>
        <taxon>Bacillales</taxon>
        <taxon>Paenibacillaceae</taxon>
        <taxon>Paenibacillus</taxon>
    </lineage>
</organism>
<dbReference type="InterPro" id="IPR003856">
    <property type="entry name" value="LPS_length_determ_N"/>
</dbReference>
<dbReference type="GO" id="GO:0004713">
    <property type="term" value="F:protein tyrosine kinase activity"/>
    <property type="evidence" value="ECO:0007669"/>
    <property type="project" value="TreeGrafter"/>
</dbReference>
<dbReference type="InterPro" id="IPR050445">
    <property type="entry name" value="Bact_polysacc_biosynth/exp"/>
</dbReference>
<evidence type="ECO:0000313" key="9">
    <source>
        <dbReference type="EMBL" id="EXX91443.1"/>
    </source>
</evidence>
<reference evidence="9 10" key="1">
    <citation type="submission" date="2014-02" db="EMBL/GenBank/DDBJ databases">
        <title>Genome sequence of Paenibacillus darwinianus reveals adaptive mechanisms for survival in Antarctic soils.</title>
        <authorList>
            <person name="Dsouza M."/>
            <person name="Taylor M.W."/>
            <person name="Turner S.J."/>
            <person name="Aislabie J."/>
        </authorList>
    </citation>
    <scope>NUCLEOTIDE SEQUENCE [LARGE SCALE GENOMIC DNA]</scope>
    <source>
        <strain evidence="9 10">CE1</strain>
    </source>
</reference>
<proteinExistence type="inferred from homology"/>
<keyword evidence="3" id="KW-1003">Cell membrane</keyword>
<dbReference type="Proteomes" id="UP000053750">
    <property type="component" value="Unassembled WGS sequence"/>
</dbReference>
<dbReference type="PANTHER" id="PTHR32309">
    <property type="entry name" value="TYROSINE-PROTEIN KINASE"/>
    <property type="match status" value="1"/>
</dbReference>
<dbReference type="PANTHER" id="PTHR32309:SF13">
    <property type="entry name" value="FERRIC ENTEROBACTIN TRANSPORT PROTEIN FEPE"/>
    <property type="match status" value="1"/>
</dbReference>
<name>A0A9W5S3L8_9BACL</name>
<dbReference type="GO" id="GO:0005886">
    <property type="term" value="C:plasma membrane"/>
    <property type="evidence" value="ECO:0007669"/>
    <property type="project" value="UniProtKB-SubCell"/>
</dbReference>
<evidence type="ECO:0000256" key="5">
    <source>
        <dbReference type="ARBA" id="ARBA00022989"/>
    </source>
</evidence>
<evidence type="ECO:0000256" key="1">
    <source>
        <dbReference type="ARBA" id="ARBA00004651"/>
    </source>
</evidence>
<keyword evidence="6 7" id="KW-0472">Membrane</keyword>
<feature type="transmembrane region" description="Helical" evidence="7">
    <location>
        <begin position="14"/>
        <end position="36"/>
    </location>
</feature>
<comment type="similarity">
    <text evidence="2">Belongs to the CpsC/CapA family.</text>
</comment>
<dbReference type="AlphaFoldDB" id="A0A9W5S3L8"/>
<evidence type="ECO:0000313" key="10">
    <source>
        <dbReference type="Proteomes" id="UP000053750"/>
    </source>
</evidence>
<evidence type="ECO:0000256" key="7">
    <source>
        <dbReference type="SAM" id="Phobius"/>
    </source>
</evidence>
<dbReference type="OrthoDB" id="2360475at2"/>
<dbReference type="RefSeq" id="WP_036716275.1">
    <property type="nucleotide sequence ID" value="NZ_KK082268.1"/>
</dbReference>
<gene>
    <name evidence="9" type="ORF">BG53_11490</name>
</gene>
<protein>
    <submittedName>
        <fullName evidence="9">Lipopolysaccharide biosynthesis protein</fullName>
    </submittedName>
</protein>
<dbReference type="EMBL" id="JFHU01000031">
    <property type="protein sequence ID" value="EXX91443.1"/>
    <property type="molecule type" value="Genomic_DNA"/>
</dbReference>
<keyword evidence="10" id="KW-1185">Reference proteome</keyword>
<evidence type="ECO:0000256" key="6">
    <source>
        <dbReference type="ARBA" id="ARBA00023136"/>
    </source>
</evidence>
<sequence>MELKQYWNIVKKRLWLIALLVIVSGAATGIYSYLYADKQYEASTKLVVSQKKETSALMAQLELAAINSNIELIKTYKEIIKTPRIMDKVAAQYPDIGLTADELIRKVSVSAVNDTQVMSVTASDVSYIQAAAIVNAVSKVFQEEVPLILQVDNVSILNEANPKAKPEPVSPKPNLNIAISIVLSLMIGLGLTFLIDYLDDTIKTEEDVAEVFGVRALTLIPRMKTSDIETVSEQRGLAAMKRGKHNVELDA</sequence>
<dbReference type="Pfam" id="PF02706">
    <property type="entry name" value="Wzz"/>
    <property type="match status" value="1"/>
</dbReference>
<accession>A0A9W5S3L8</accession>
<feature type="transmembrane region" description="Helical" evidence="7">
    <location>
        <begin position="175"/>
        <end position="195"/>
    </location>
</feature>
<evidence type="ECO:0000256" key="4">
    <source>
        <dbReference type="ARBA" id="ARBA00022692"/>
    </source>
</evidence>
<evidence type="ECO:0000256" key="2">
    <source>
        <dbReference type="ARBA" id="ARBA00006683"/>
    </source>
</evidence>
<evidence type="ECO:0000256" key="3">
    <source>
        <dbReference type="ARBA" id="ARBA00022475"/>
    </source>
</evidence>
<comment type="caution">
    <text evidence="9">The sequence shown here is derived from an EMBL/GenBank/DDBJ whole genome shotgun (WGS) entry which is preliminary data.</text>
</comment>
<comment type="subcellular location">
    <subcellularLocation>
        <location evidence="1">Cell membrane</location>
        <topology evidence="1">Multi-pass membrane protein</topology>
    </subcellularLocation>
</comment>
<keyword evidence="5 7" id="KW-1133">Transmembrane helix</keyword>
<keyword evidence="4 7" id="KW-0812">Transmembrane</keyword>